<evidence type="ECO:0000313" key="1">
    <source>
        <dbReference type="EMBL" id="HEH81757.1"/>
    </source>
</evidence>
<accession>A0A7C2BYM5</accession>
<sequence>MGQRVYYRVDAVGQNVAQGPVLATTPLDRFAVHLLSPAKYATGVSVTPTLSWSVSQKVGDLRLFAPFLLDYPQQGEFFIWAPYIFNNGLLYSDQTLTVNGNTYSVPYNQDGSAVLPRLEAFHSYSFDLSAAAVGLDPGNPSRIEAISIAQDLWNVFHPLQACNFGGPVCTGEWNEFVTGDGSY</sequence>
<protein>
    <submittedName>
        <fullName evidence="1">Uncharacterized protein</fullName>
    </submittedName>
</protein>
<name>A0A7C2BYM5_9DEIN</name>
<dbReference type="EMBL" id="DSKL01000076">
    <property type="protein sequence ID" value="HEH81757.1"/>
    <property type="molecule type" value="Genomic_DNA"/>
</dbReference>
<reference evidence="1" key="1">
    <citation type="journal article" date="2020" name="mSystems">
        <title>Genome- and Community-Level Interaction Insights into Carbon Utilization and Element Cycling Functions of Hydrothermarchaeota in Hydrothermal Sediment.</title>
        <authorList>
            <person name="Zhou Z."/>
            <person name="Liu Y."/>
            <person name="Xu W."/>
            <person name="Pan J."/>
            <person name="Luo Z.H."/>
            <person name="Li M."/>
        </authorList>
    </citation>
    <scope>NUCLEOTIDE SEQUENCE [LARGE SCALE GENOMIC DNA]</scope>
    <source>
        <strain evidence="1">SpSt-246</strain>
    </source>
</reference>
<proteinExistence type="predicted"/>
<dbReference type="AlphaFoldDB" id="A0A7C2BYM5"/>
<organism evidence="1">
    <name type="scientific">Thermus islandicus</name>
    <dbReference type="NCBI Taxonomy" id="540988"/>
    <lineage>
        <taxon>Bacteria</taxon>
        <taxon>Thermotogati</taxon>
        <taxon>Deinococcota</taxon>
        <taxon>Deinococci</taxon>
        <taxon>Thermales</taxon>
        <taxon>Thermaceae</taxon>
        <taxon>Thermus</taxon>
    </lineage>
</organism>
<gene>
    <name evidence="1" type="ORF">ENP73_01845</name>
</gene>
<comment type="caution">
    <text evidence="1">The sequence shown here is derived from an EMBL/GenBank/DDBJ whole genome shotgun (WGS) entry which is preliminary data.</text>
</comment>